<proteinExistence type="predicted"/>
<sequence>MKERQRILLKKLLLADGQVALVQHLAEELNCSEKTIRNDLQIVESFLKEQSNGRLIRKPGVGVSIEISDNEKQEILSFIQSENREKRGVLHVLEQKEILFQLLIHENISIQQLTDRYFVSHSAIKKVIEEMETWLKTNFYNKETRISMDGEISTGLRAYLSY</sequence>
<feature type="domain" description="Helix-turn-helix type 11" evidence="4">
    <location>
        <begin position="4"/>
        <end position="47"/>
    </location>
</feature>
<dbReference type="InterPro" id="IPR007737">
    <property type="entry name" value="Mga_HTH"/>
</dbReference>
<dbReference type="RefSeq" id="WP_153836645.1">
    <property type="nucleotide sequence ID" value="NZ_JBHUMW010000086.1"/>
</dbReference>
<evidence type="ECO:0000256" key="2">
    <source>
        <dbReference type="ARBA" id="ARBA00023163"/>
    </source>
</evidence>
<keyword evidence="6" id="KW-1185">Reference proteome</keyword>
<dbReference type="Pfam" id="PF05043">
    <property type="entry name" value="Mga"/>
    <property type="match status" value="1"/>
</dbReference>
<evidence type="ECO:0000313" key="5">
    <source>
        <dbReference type="EMBL" id="MRI68133.1"/>
    </source>
</evidence>
<keyword evidence="1" id="KW-0805">Transcription regulation</keyword>
<dbReference type="InterPro" id="IPR036388">
    <property type="entry name" value="WH-like_DNA-bd_sf"/>
</dbReference>
<organism evidence="5 6">
    <name type="scientific">Gracilibacillus thailandensis</name>
    <dbReference type="NCBI Taxonomy" id="563735"/>
    <lineage>
        <taxon>Bacteria</taxon>
        <taxon>Bacillati</taxon>
        <taxon>Bacillota</taxon>
        <taxon>Bacilli</taxon>
        <taxon>Bacillales</taxon>
        <taxon>Bacillaceae</taxon>
        <taxon>Gracilibacillus</taxon>
    </lineage>
</organism>
<accession>A0A6N7R4G8</accession>
<dbReference type="AlphaFoldDB" id="A0A6N7R4G8"/>
<protein>
    <submittedName>
        <fullName evidence="5">HTH domain-containing protein</fullName>
    </submittedName>
</protein>
<dbReference type="InterPro" id="IPR036390">
    <property type="entry name" value="WH_DNA-bd_sf"/>
</dbReference>
<dbReference type="InterPro" id="IPR013196">
    <property type="entry name" value="HTH_11"/>
</dbReference>
<evidence type="ECO:0000256" key="1">
    <source>
        <dbReference type="ARBA" id="ARBA00023015"/>
    </source>
</evidence>
<dbReference type="PANTHER" id="PTHR30185">
    <property type="entry name" value="CRYPTIC BETA-GLUCOSIDE BGL OPERON ANTITERMINATOR"/>
    <property type="match status" value="1"/>
</dbReference>
<keyword evidence="2" id="KW-0804">Transcription</keyword>
<evidence type="ECO:0000259" key="3">
    <source>
        <dbReference type="Pfam" id="PF05043"/>
    </source>
</evidence>
<dbReference type="Proteomes" id="UP000435187">
    <property type="component" value="Unassembled WGS sequence"/>
</dbReference>
<reference evidence="5 6" key="1">
    <citation type="submission" date="2019-10" db="EMBL/GenBank/DDBJ databases">
        <title>Gracilibacillus salitolerans sp. nov., a moderate halophile isolated from a saline soil in northwest China.</title>
        <authorList>
            <person name="Gan L."/>
        </authorList>
    </citation>
    <scope>NUCLEOTIDE SEQUENCE [LARGE SCALE GENOMIC DNA]</scope>
    <source>
        <strain evidence="5 6">TP2-8</strain>
    </source>
</reference>
<dbReference type="SUPFAM" id="SSF46785">
    <property type="entry name" value="Winged helix' DNA-binding domain"/>
    <property type="match status" value="1"/>
</dbReference>
<gene>
    <name evidence="5" type="ORF">GH885_17590</name>
</gene>
<dbReference type="Gene3D" id="1.10.10.10">
    <property type="entry name" value="Winged helix-like DNA-binding domain superfamily/Winged helix DNA-binding domain"/>
    <property type="match status" value="1"/>
</dbReference>
<name>A0A6N7R4G8_9BACI</name>
<dbReference type="InterPro" id="IPR050661">
    <property type="entry name" value="BglG_antiterminators"/>
</dbReference>
<feature type="domain" description="Mga helix-turn-helix" evidence="3">
    <location>
        <begin position="98"/>
        <end position="137"/>
    </location>
</feature>
<dbReference type="Pfam" id="PF08279">
    <property type="entry name" value="HTH_11"/>
    <property type="match status" value="1"/>
</dbReference>
<comment type="caution">
    <text evidence="5">The sequence shown here is derived from an EMBL/GenBank/DDBJ whole genome shotgun (WGS) entry which is preliminary data.</text>
</comment>
<dbReference type="PANTHER" id="PTHR30185:SF12">
    <property type="entry name" value="TRANSCRIPTIONAL REGULATOR MANR"/>
    <property type="match status" value="1"/>
</dbReference>
<dbReference type="EMBL" id="WJEE01000051">
    <property type="protein sequence ID" value="MRI68133.1"/>
    <property type="molecule type" value="Genomic_DNA"/>
</dbReference>
<evidence type="ECO:0000313" key="6">
    <source>
        <dbReference type="Proteomes" id="UP000435187"/>
    </source>
</evidence>
<evidence type="ECO:0000259" key="4">
    <source>
        <dbReference type="Pfam" id="PF08279"/>
    </source>
</evidence>